<evidence type="ECO:0000256" key="2">
    <source>
        <dbReference type="ARBA" id="ARBA00009597"/>
    </source>
</evidence>
<feature type="compositionally biased region" description="Low complexity" evidence="7">
    <location>
        <begin position="180"/>
        <end position="190"/>
    </location>
</feature>
<dbReference type="PANTHER" id="PTHR10721">
    <property type="entry name" value="MITOCHONDRIAL IMPORT INNER MEMBRANE TRANSLOCASE SUBUNIT TIM44"/>
    <property type="match status" value="1"/>
</dbReference>
<evidence type="ECO:0000256" key="4">
    <source>
        <dbReference type="ARBA" id="ARBA00022946"/>
    </source>
</evidence>
<evidence type="ECO:0000256" key="3">
    <source>
        <dbReference type="ARBA" id="ARBA00022792"/>
    </source>
</evidence>
<feature type="compositionally biased region" description="Basic and acidic residues" evidence="7">
    <location>
        <begin position="48"/>
        <end position="66"/>
    </location>
</feature>
<dbReference type="InterPro" id="IPR032710">
    <property type="entry name" value="NTF2-like_dom_sf"/>
</dbReference>
<keyword evidence="6" id="KW-0472">Membrane</keyword>
<feature type="region of interest" description="Disordered" evidence="7">
    <location>
        <begin position="37"/>
        <end position="79"/>
    </location>
</feature>
<evidence type="ECO:0000259" key="8">
    <source>
        <dbReference type="SMART" id="SM00978"/>
    </source>
</evidence>
<evidence type="ECO:0000313" key="10">
    <source>
        <dbReference type="Proteomes" id="UP001491310"/>
    </source>
</evidence>
<comment type="subcellular location">
    <subcellularLocation>
        <location evidence="1">Mitochondrion inner membrane</location>
    </subcellularLocation>
</comment>
<protein>
    <recommendedName>
        <fullName evidence="8">Tim44-like domain-containing protein</fullName>
    </recommendedName>
</protein>
<evidence type="ECO:0000256" key="6">
    <source>
        <dbReference type="ARBA" id="ARBA00023136"/>
    </source>
</evidence>
<dbReference type="InterPro" id="IPR039544">
    <property type="entry name" value="Tim44-like"/>
</dbReference>
<name>A0ABR2YS40_9CHLO</name>
<comment type="similarity">
    <text evidence="2">Belongs to the Tim44 family.</text>
</comment>
<dbReference type="PANTHER" id="PTHR10721:SF1">
    <property type="entry name" value="MITOCHONDRIAL IMPORT INNER MEMBRANE TRANSLOCASE SUBUNIT TIM44"/>
    <property type="match status" value="1"/>
</dbReference>
<proteinExistence type="inferred from homology"/>
<dbReference type="InterPro" id="IPR007379">
    <property type="entry name" value="Tim44-like_dom"/>
</dbReference>
<dbReference type="Pfam" id="PF04280">
    <property type="entry name" value="Tim44"/>
    <property type="match status" value="1"/>
</dbReference>
<feature type="compositionally biased region" description="Polar residues" evidence="7">
    <location>
        <begin position="116"/>
        <end position="148"/>
    </location>
</feature>
<evidence type="ECO:0000256" key="7">
    <source>
        <dbReference type="SAM" id="MobiDB-lite"/>
    </source>
</evidence>
<evidence type="ECO:0000313" key="9">
    <source>
        <dbReference type="EMBL" id="KAK9909622.1"/>
    </source>
</evidence>
<keyword evidence="4" id="KW-0809">Transit peptide</keyword>
<sequence>MAFRLQAYGRALRLSLAEQQGQIRRQSVFSEFKKKVQEEVESNPSVKKSMDELKQTADSIRERTKSATEGLQKAASASAQATRAASQQVSSVVQEGFSQVSQGVKGTVEDLKKSTQTEQDSASTAGTNTKAETTNGEASAGTTNQGTPSEERQHFESTSTGTEEGPSGAQGQEQGGGTAEGQTAGAASSSASLMSRFRNAAEVVRREVAAAILPEAPVSSATRAYSEELRGQAPPPSAESAVAVVPPTRWQRQWNEWQSKLGGHPLFQRLGALREHKVFSKGKEVADDLRERWETSDSPLVHRIQDMTENVFEETEMAKTVREIRARDPNFDMVRFLRNLKQDIQPVIQAYLKADEAVLSQHCTPGCVQRLSGIIKAEVIDEDKYPDTNLLDISDVELHDLQMFEDNPVVVVKFSCQQIRCFRDKFDNVVEGSPDDVHRVLYVWALQQGTAGFVGADGRLHPPQWQIGEMAVGVAQKLL</sequence>
<evidence type="ECO:0000256" key="5">
    <source>
        <dbReference type="ARBA" id="ARBA00023128"/>
    </source>
</evidence>
<gene>
    <name evidence="9" type="ORF">WJX75_005253</name>
</gene>
<dbReference type="Gene3D" id="3.10.450.240">
    <property type="match status" value="1"/>
</dbReference>
<dbReference type="SMART" id="SM00978">
    <property type="entry name" value="Tim44"/>
    <property type="match status" value="1"/>
</dbReference>
<keyword evidence="3" id="KW-0999">Mitochondrion inner membrane</keyword>
<dbReference type="Proteomes" id="UP001491310">
    <property type="component" value="Unassembled WGS sequence"/>
</dbReference>
<feature type="compositionally biased region" description="Low complexity" evidence="7">
    <location>
        <begin position="163"/>
        <end position="172"/>
    </location>
</feature>
<feature type="domain" description="Tim44-like" evidence="8">
    <location>
        <begin position="317"/>
        <end position="472"/>
    </location>
</feature>
<accession>A0ABR2YS40</accession>
<feature type="region of interest" description="Disordered" evidence="7">
    <location>
        <begin position="109"/>
        <end position="190"/>
    </location>
</feature>
<evidence type="ECO:0000256" key="1">
    <source>
        <dbReference type="ARBA" id="ARBA00004273"/>
    </source>
</evidence>
<organism evidence="9 10">
    <name type="scientific">Coccomyxa subellipsoidea</name>
    <dbReference type="NCBI Taxonomy" id="248742"/>
    <lineage>
        <taxon>Eukaryota</taxon>
        <taxon>Viridiplantae</taxon>
        <taxon>Chlorophyta</taxon>
        <taxon>core chlorophytes</taxon>
        <taxon>Trebouxiophyceae</taxon>
        <taxon>Trebouxiophyceae incertae sedis</taxon>
        <taxon>Coccomyxaceae</taxon>
        <taxon>Coccomyxa</taxon>
    </lineage>
</organism>
<dbReference type="SUPFAM" id="SSF54427">
    <property type="entry name" value="NTF2-like"/>
    <property type="match status" value="1"/>
</dbReference>
<keyword evidence="5" id="KW-0496">Mitochondrion</keyword>
<comment type="caution">
    <text evidence="9">The sequence shown here is derived from an EMBL/GenBank/DDBJ whole genome shotgun (WGS) entry which is preliminary data.</text>
</comment>
<dbReference type="EMBL" id="JALJOT010000006">
    <property type="protein sequence ID" value="KAK9909622.1"/>
    <property type="molecule type" value="Genomic_DNA"/>
</dbReference>
<keyword evidence="10" id="KW-1185">Reference proteome</keyword>
<reference evidence="9 10" key="1">
    <citation type="journal article" date="2024" name="Nat. Commun.">
        <title>Phylogenomics reveals the evolutionary origins of lichenization in chlorophyte algae.</title>
        <authorList>
            <person name="Puginier C."/>
            <person name="Libourel C."/>
            <person name="Otte J."/>
            <person name="Skaloud P."/>
            <person name="Haon M."/>
            <person name="Grisel S."/>
            <person name="Petersen M."/>
            <person name="Berrin J.G."/>
            <person name="Delaux P.M."/>
            <person name="Dal Grande F."/>
            <person name="Keller J."/>
        </authorList>
    </citation>
    <scope>NUCLEOTIDE SEQUENCE [LARGE SCALE GENOMIC DNA]</scope>
    <source>
        <strain evidence="9 10">SAG 216-7</strain>
    </source>
</reference>